<feature type="domain" description="Response regulatory" evidence="7">
    <location>
        <begin position="3"/>
        <end position="119"/>
    </location>
</feature>
<dbReference type="CDD" id="cd17535">
    <property type="entry name" value="REC_NarL-like"/>
    <property type="match status" value="1"/>
</dbReference>
<dbReference type="InterPro" id="IPR000792">
    <property type="entry name" value="Tscrpt_reg_LuxR_C"/>
</dbReference>
<dbReference type="PANTHER" id="PTHR43214:SF24">
    <property type="entry name" value="TRANSCRIPTIONAL REGULATORY PROTEIN NARL-RELATED"/>
    <property type="match status" value="1"/>
</dbReference>
<dbReference type="PROSITE" id="PS00622">
    <property type="entry name" value="HTH_LUXR_1"/>
    <property type="match status" value="1"/>
</dbReference>
<dbReference type="GeneID" id="82880585"/>
<evidence type="ECO:0000313" key="11">
    <source>
        <dbReference type="Proteomes" id="UP000315353"/>
    </source>
</evidence>
<evidence type="ECO:0000313" key="8">
    <source>
        <dbReference type="EMBL" id="APT87071.1"/>
    </source>
</evidence>
<dbReference type="Proteomes" id="UP000185479">
    <property type="component" value="Chromosome"/>
</dbReference>
<keyword evidence="3 9" id="KW-0238">DNA-binding</keyword>
<dbReference type="CDD" id="cd06170">
    <property type="entry name" value="LuxR_C_like"/>
    <property type="match status" value="1"/>
</dbReference>
<gene>
    <name evidence="9" type="ORF">CFL01nite_04020</name>
    <name evidence="8" type="ORF">CFLV_07625</name>
</gene>
<feature type="modified residue" description="4-aspartylphosphate" evidence="5">
    <location>
        <position position="54"/>
    </location>
</feature>
<dbReference type="PRINTS" id="PR00038">
    <property type="entry name" value="HTHLUXR"/>
</dbReference>
<dbReference type="Proteomes" id="UP000315353">
    <property type="component" value="Unassembled WGS sequence"/>
</dbReference>
<dbReference type="SMART" id="SM00421">
    <property type="entry name" value="HTH_LUXR"/>
    <property type="match status" value="1"/>
</dbReference>
<dbReference type="EMBL" id="BJNB01000003">
    <property type="protein sequence ID" value="GEB96907.1"/>
    <property type="molecule type" value="Genomic_DNA"/>
</dbReference>
<feature type="domain" description="HTH luxR-type" evidence="6">
    <location>
        <begin position="152"/>
        <end position="217"/>
    </location>
</feature>
<evidence type="ECO:0000256" key="1">
    <source>
        <dbReference type="ARBA" id="ARBA00022553"/>
    </source>
</evidence>
<dbReference type="RefSeq" id="WP_075730012.1">
    <property type="nucleotide sequence ID" value="NZ_BJNB01000003.1"/>
</dbReference>
<organism evidence="8 10">
    <name type="scientific">Corynebacterium flavescens</name>
    <dbReference type="NCBI Taxonomy" id="28028"/>
    <lineage>
        <taxon>Bacteria</taxon>
        <taxon>Bacillati</taxon>
        <taxon>Actinomycetota</taxon>
        <taxon>Actinomycetes</taxon>
        <taxon>Mycobacteriales</taxon>
        <taxon>Corynebacteriaceae</taxon>
        <taxon>Corynebacterium</taxon>
    </lineage>
</organism>
<dbReference type="STRING" id="28028.CFLV_07625"/>
<keyword evidence="4" id="KW-0804">Transcription</keyword>
<dbReference type="PANTHER" id="PTHR43214">
    <property type="entry name" value="TWO-COMPONENT RESPONSE REGULATOR"/>
    <property type="match status" value="1"/>
</dbReference>
<evidence type="ECO:0000259" key="6">
    <source>
        <dbReference type="PROSITE" id="PS50043"/>
    </source>
</evidence>
<evidence type="ECO:0000256" key="4">
    <source>
        <dbReference type="ARBA" id="ARBA00023163"/>
    </source>
</evidence>
<evidence type="ECO:0000313" key="9">
    <source>
        <dbReference type="EMBL" id="GEB96907.1"/>
    </source>
</evidence>
<dbReference type="AlphaFoldDB" id="A0A1L7CML2"/>
<dbReference type="KEGG" id="cfc:CFLV_07625"/>
<dbReference type="GO" id="GO:0006355">
    <property type="term" value="P:regulation of DNA-templated transcription"/>
    <property type="evidence" value="ECO:0007669"/>
    <property type="project" value="InterPro"/>
</dbReference>
<keyword evidence="10" id="KW-1185">Reference proteome</keyword>
<dbReference type="InterPro" id="IPR001789">
    <property type="entry name" value="Sig_transdc_resp-reg_receiver"/>
</dbReference>
<dbReference type="Pfam" id="PF00072">
    <property type="entry name" value="Response_reg"/>
    <property type="match status" value="1"/>
</dbReference>
<dbReference type="GO" id="GO:0000160">
    <property type="term" value="P:phosphorelay signal transduction system"/>
    <property type="evidence" value="ECO:0007669"/>
    <property type="project" value="InterPro"/>
</dbReference>
<keyword evidence="2" id="KW-0805">Transcription regulation</keyword>
<reference evidence="8 10" key="1">
    <citation type="submission" date="2014-08" db="EMBL/GenBank/DDBJ databases">
        <title>Complete genome sequence of Corynebacterium flavescens OJ8(T)(=DSM 20296(T)), isolated from cheese.</title>
        <authorList>
            <person name="Ruckert C."/>
            <person name="Albersmeier A."/>
            <person name="Winkler A."/>
            <person name="Kalinowski J."/>
        </authorList>
    </citation>
    <scope>NUCLEOTIDE SEQUENCE [LARGE SCALE GENOMIC DNA]</scope>
    <source>
        <strain evidence="8 10">OJ8</strain>
    </source>
</reference>
<evidence type="ECO:0000256" key="3">
    <source>
        <dbReference type="ARBA" id="ARBA00023125"/>
    </source>
</evidence>
<proteinExistence type="predicted"/>
<evidence type="ECO:0000256" key="5">
    <source>
        <dbReference type="PROSITE-ProRule" id="PRU00169"/>
    </source>
</evidence>
<dbReference type="InterPro" id="IPR058245">
    <property type="entry name" value="NreC/VraR/RcsB-like_REC"/>
</dbReference>
<dbReference type="PROSITE" id="PS50043">
    <property type="entry name" value="HTH_LUXR_2"/>
    <property type="match status" value="1"/>
</dbReference>
<dbReference type="SUPFAM" id="SSF52172">
    <property type="entry name" value="CheY-like"/>
    <property type="match status" value="1"/>
</dbReference>
<protein>
    <submittedName>
        <fullName evidence="9">DNA-binding response regulator</fullName>
    </submittedName>
    <submittedName>
        <fullName evidence="8">LuxR family transcriptional regulator</fullName>
    </submittedName>
</protein>
<dbReference type="InterPro" id="IPR039420">
    <property type="entry name" value="WalR-like"/>
</dbReference>
<name>A0A1L7CML2_CORFL</name>
<reference evidence="9 11" key="2">
    <citation type="submission" date="2019-06" db="EMBL/GenBank/DDBJ databases">
        <title>Whole genome shotgun sequence of Corynebacterium flavescens NBRC 14136.</title>
        <authorList>
            <person name="Hosoyama A."/>
            <person name="Uohara A."/>
            <person name="Ohji S."/>
            <person name="Ichikawa N."/>
        </authorList>
    </citation>
    <scope>NUCLEOTIDE SEQUENCE [LARGE SCALE GENOMIC DNA]</scope>
    <source>
        <strain evidence="9 11">NBRC 14136</strain>
    </source>
</reference>
<dbReference type="Pfam" id="PF00196">
    <property type="entry name" value="GerE"/>
    <property type="match status" value="1"/>
</dbReference>
<dbReference type="SMART" id="SM00448">
    <property type="entry name" value="REC"/>
    <property type="match status" value="1"/>
</dbReference>
<evidence type="ECO:0000313" key="10">
    <source>
        <dbReference type="Proteomes" id="UP000185479"/>
    </source>
</evidence>
<dbReference type="EMBL" id="CP009246">
    <property type="protein sequence ID" value="APT87071.1"/>
    <property type="molecule type" value="Genomic_DNA"/>
</dbReference>
<dbReference type="GO" id="GO:0003677">
    <property type="term" value="F:DNA binding"/>
    <property type="evidence" value="ECO:0007669"/>
    <property type="project" value="UniProtKB-KW"/>
</dbReference>
<evidence type="ECO:0000256" key="2">
    <source>
        <dbReference type="ARBA" id="ARBA00023015"/>
    </source>
</evidence>
<keyword evidence="1 5" id="KW-0597">Phosphoprotein</keyword>
<dbReference type="InterPro" id="IPR011006">
    <property type="entry name" value="CheY-like_superfamily"/>
</dbReference>
<accession>A0A1L7CML2</accession>
<dbReference type="PROSITE" id="PS50110">
    <property type="entry name" value="RESPONSE_REGULATORY"/>
    <property type="match status" value="1"/>
</dbReference>
<sequence length="227" mass="23999">MISIGLVDDQQLVRAGFAMVIGSQDDLSVSWEASDGAQAIDLASALPVDIILMDVRMPGTDGITATTQIIAASPEAKVIVLTTFDNDEYVVEAIAAGASGFLLKDADPEELLHAVRAVAAGESVLAAASTTRLLRQVRPLLGRSWEASVGSAPRLPDPLTPREEEILTLVAQGLDNQEIADVLFISLPTVKTHIGHILAKTGSRNRVQAVIYAFRAGLVTGEELPPQ</sequence>
<dbReference type="InterPro" id="IPR016032">
    <property type="entry name" value="Sig_transdc_resp-reg_C-effctor"/>
</dbReference>
<dbReference type="OrthoDB" id="9808843at2"/>
<evidence type="ECO:0000259" key="7">
    <source>
        <dbReference type="PROSITE" id="PS50110"/>
    </source>
</evidence>
<dbReference type="Gene3D" id="3.40.50.2300">
    <property type="match status" value="1"/>
</dbReference>
<dbReference type="SUPFAM" id="SSF46894">
    <property type="entry name" value="C-terminal effector domain of the bipartite response regulators"/>
    <property type="match status" value="1"/>
</dbReference>